<dbReference type="PANTHER" id="PTHR22878:SF73">
    <property type="entry name" value="DYNEIN AXONEMAL HEAVY CHAIN 1"/>
    <property type="match status" value="1"/>
</dbReference>
<dbReference type="Gene3D" id="1.10.8.720">
    <property type="entry name" value="Region D6 of dynein motor"/>
    <property type="match status" value="1"/>
</dbReference>
<dbReference type="GO" id="GO:0008569">
    <property type="term" value="F:minus-end-directed microtubule motor activity"/>
    <property type="evidence" value="ECO:0007669"/>
    <property type="project" value="InterPro"/>
</dbReference>
<dbReference type="GO" id="GO:0045505">
    <property type="term" value="F:dynein intermediate chain binding"/>
    <property type="evidence" value="ECO:0007669"/>
    <property type="project" value="InterPro"/>
</dbReference>
<dbReference type="GO" id="GO:0030286">
    <property type="term" value="C:dynein complex"/>
    <property type="evidence" value="ECO:0007669"/>
    <property type="project" value="InterPro"/>
</dbReference>
<dbReference type="OMA" id="RIMMNDK"/>
<dbReference type="Pfam" id="PF03028">
    <property type="entry name" value="Dynein_heavy"/>
    <property type="match status" value="2"/>
</dbReference>
<dbReference type="eggNOG" id="KOG3595">
    <property type="taxonomic scope" value="Eukaryota"/>
</dbReference>
<dbReference type="GO" id="GO:0051959">
    <property type="term" value="F:dynein light intermediate chain binding"/>
    <property type="evidence" value="ECO:0007669"/>
    <property type="project" value="InterPro"/>
</dbReference>
<dbReference type="HOGENOM" id="CLU_000038_1_3_1"/>
<feature type="domain" description="Dynein heavy chain C-terminal" evidence="3">
    <location>
        <begin position="410"/>
        <end position="705"/>
    </location>
</feature>
<dbReference type="InterPro" id="IPR027417">
    <property type="entry name" value="P-loop_NTPase"/>
</dbReference>
<dbReference type="Pfam" id="PF18199">
    <property type="entry name" value="Dynein_C"/>
    <property type="match status" value="1"/>
</dbReference>
<dbReference type="EnsemblMetazoa" id="SMAR008971-RA">
    <property type="protein sequence ID" value="SMAR008971-PA"/>
    <property type="gene ID" value="SMAR008971"/>
</dbReference>
<dbReference type="Gene3D" id="1.20.1270.280">
    <property type="match status" value="1"/>
</dbReference>
<dbReference type="FunFam" id="1.10.8.720:FF:000001">
    <property type="entry name" value="dynein heavy chain 7, axonemal"/>
    <property type="match status" value="1"/>
</dbReference>
<dbReference type="FunFam" id="1.20.1270.280:FF:000001">
    <property type="entry name" value="dynein heavy chain 7, axonemal"/>
    <property type="match status" value="1"/>
</dbReference>
<feature type="domain" description="Dynein heavy chain AAA lid" evidence="2">
    <location>
        <begin position="256"/>
        <end position="397"/>
    </location>
</feature>
<dbReference type="FunFam" id="3.10.490.20:FF:000009">
    <property type="entry name" value="Dynein heavy chain 4"/>
    <property type="match status" value="1"/>
</dbReference>
<dbReference type="InterPro" id="IPR026983">
    <property type="entry name" value="DHC"/>
</dbReference>
<dbReference type="EMBL" id="JH431866">
    <property type="status" value="NOT_ANNOTATED_CDS"/>
    <property type="molecule type" value="Genomic_DNA"/>
</dbReference>
<dbReference type="Gene3D" id="3.40.50.300">
    <property type="entry name" value="P-loop containing nucleotide triphosphate hydrolases"/>
    <property type="match status" value="1"/>
</dbReference>
<dbReference type="STRING" id="126957.T1J5R6"/>
<feature type="domain" description="Dynein heavy chain region D6 P-loop" evidence="1">
    <location>
        <begin position="195"/>
        <end position="223"/>
    </location>
</feature>
<dbReference type="InterPro" id="IPR043160">
    <property type="entry name" value="Dynein_C_barrel"/>
</dbReference>
<evidence type="ECO:0000259" key="2">
    <source>
        <dbReference type="Pfam" id="PF18198"/>
    </source>
</evidence>
<feature type="domain" description="Dynein heavy chain region D6 P-loop" evidence="1">
    <location>
        <begin position="127"/>
        <end position="188"/>
    </location>
</feature>
<keyword evidence="5" id="KW-1185">Reference proteome</keyword>
<dbReference type="AlphaFoldDB" id="T1J5R6"/>
<dbReference type="Gene3D" id="3.10.490.20">
    <property type="match status" value="1"/>
</dbReference>
<dbReference type="InterPro" id="IPR042219">
    <property type="entry name" value="AAA_lid_11_sf"/>
</dbReference>
<organism evidence="4 5">
    <name type="scientific">Strigamia maritima</name>
    <name type="common">European centipede</name>
    <name type="synonym">Geophilus maritimus</name>
    <dbReference type="NCBI Taxonomy" id="126957"/>
    <lineage>
        <taxon>Eukaryota</taxon>
        <taxon>Metazoa</taxon>
        <taxon>Ecdysozoa</taxon>
        <taxon>Arthropoda</taxon>
        <taxon>Myriapoda</taxon>
        <taxon>Chilopoda</taxon>
        <taxon>Pleurostigmophora</taxon>
        <taxon>Geophilomorpha</taxon>
        <taxon>Linotaeniidae</taxon>
        <taxon>Strigamia</taxon>
    </lineage>
</organism>
<dbReference type="PANTHER" id="PTHR22878">
    <property type="entry name" value="DYNEIN HEAVY CHAIN 6, AXONEMAL-LIKE-RELATED"/>
    <property type="match status" value="1"/>
</dbReference>
<proteinExistence type="predicted"/>
<dbReference type="InterPro" id="IPR004273">
    <property type="entry name" value="Dynein_heavy_D6_P-loop"/>
</dbReference>
<reference evidence="4" key="2">
    <citation type="submission" date="2015-02" db="UniProtKB">
        <authorList>
            <consortium name="EnsemblMetazoa"/>
        </authorList>
    </citation>
    <scope>IDENTIFICATION</scope>
</reference>
<dbReference type="GO" id="GO:0007018">
    <property type="term" value="P:microtubule-based movement"/>
    <property type="evidence" value="ECO:0007669"/>
    <property type="project" value="InterPro"/>
</dbReference>
<name>T1J5R6_STRMM</name>
<evidence type="ECO:0000313" key="5">
    <source>
        <dbReference type="Proteomes" id="UP000014500"/>
    </source>
</evidence>
<evidence type="ECO:0000259" key="1">
    <source>
        <dbReference type="Pfam" id="PF03028"/>
    </source>
</evidence>
<dbReference type="InterPro" id="IPR041228">
    <property type="entry name" value="Dynein_C"/>
</dbReference>
<dbReference type="PhylomeDB" id="T1J5R6"/>
<dbReference type="Pfam" id="PF18198">
    <property type="entry name" value="AAA_lid_11"/>
    <property type="match status" value="1"/>
</dbReference>
<reference evidence="5" key="1">
    <citation type="submission" date="2011-05" db="EMBL/GenBank/DDBJ databases">
        <authorList>
            <person name="Richards S.R."/>
            <person name="Qu J."/>
            <person name="Jiang H."/>
            <person name="Jhangiani S.N."/>
            <person name="Agravi P."/>
            <person name="Goodspeed R."/>
            <person name="Gross S."/>
            <person name="Mandapat C."/>
            <person name="Jackson L."/>
            <person name="Mathew T."/>
            <person name="Pu L."/>
            <person name="Thornton R."/>
            <person name="Saada N."/>
            <person name="Wilczek-Boney K.B."/>
            <person name="Lee S."/>
            <person name="Kovar C."/>
            <person name="Wu Y."/>
            <person name="Scherer S.E."/>
            <person name="Worley K.C."/>
            <person name="Muzny D.M."/>
            <person name="Gibbs R."/>
        </authorList>
    </citation>
    <scope>NUCLEOTIDE SEQUENCE</scope>
    <source>
        <strain evidence="5">Brora</strain>
    </source>
</reference>
<accession>T1J5R6</accession>
<sequence>AEWRFLLAGGNPASLTPNPSPDWISERSWIEILSLTGLSTFANMTSFFLDNSETFKIIFDATEPQMEPLPEPWETKLSRFQKILILRAIRPDKVTNAFQDYVAANLGQRFIEPQTNDLNSIYKDASPVVPLVFILSSGTDPGGELIKFAEKMKFGKKMNAISLGQGQGPRAEILMRTAMESGLWCFFKIVILHLVHSDFRLWLTSMPSPNFPAFILQNSAKMTVEPPRGIKANLLKVYSSLTDNYMDSCVGRAMQFKCMLFSLTLFHSVVVERRKFGSLGFNIAYDFTDGDFKICMSQLFMFLMEYEQIAFKVLKYTAAEVNYGGRITDDWDRRLVKTIIDDYYRMEVIKTSHVFDPVNKIYCQLNPEITTINDYVEYIRSLPINDNPDIFGLHENANITYAQNELFINLQNLLLQQPQTVDVGAGGLSRDDVIYASALRILDLVVQPVDLGPVQAKYPILYDESMNTVLIQELLRYNNILNVVHVTLRNLLKALKGLMVLTTQLEEVSVALFNNTVPLSWKKISYPSLKPLASWVLDLRARMNMFFAWCDKGIPSVFWFSGLWFPQAFLTGTTQNYARKMKIPIDILSWNYQIILEPKDKLSRPADGCYIYGMFIEGARWDKAEFSLVESNPKELFTEMPVFLLMPAANRGPPGGPGMFVSPIYKTLLRAGTLTTSGHSTNYIIPVEVPSKNPQSHWIKRGVAM</sequence>
<protein>
    <submittedName>
        <fullName evidence="4">Uncharacterized protein</fullName>
    </submittedName>
</protein>
<evidence type="ECO:0000313" key="4">
    <source>
        <dbReference type="EnsemblMetazoa" id="SMAR008971-PA"/>
    </source>
</evidence>
<dbReference type="InterPro" id="IPR041658">
    <property type="entry name" value="AAA_lid_11"/>
</dbReference>
<evidence type="ECO:0000259" key="3">
    <source>
        <dbReference type="Pfam" id="PF18199"/>
    </source>
</evidence>
<dbReference type="Proteomes" id="UP000014500">
    <property type="component" value="Unassembled WGS sequence"/>
</dbReference>